<dbReference type="EMBL" id="UINC01004933">
    <property type="protein sequence ID" value="SVA17910.1"/>
    <property type="molecule type" value="Genomic_DNA"/>
</dbReference>
<gene>
    <name evidence="1" type="ORF">METZ01_LOCUS70764</name>
</gene>
<sequence length="216" mass="24115">VQVSWSNITIEDFKEFRIEKAKIVGDDYLWSDLARVPDSLATSFIDTLDDDGTFQYRVRVVDQRDQYRHELSEQFSVPNVSSLYIPDHYFDLETSYYTKFIDNGDSIVFRPGVYPGNHNLLNKNVVITSTHGSIITILSGVNNRQSVIRINKGKLENLGIQNGRGLVGGGVWAGGTALIKNCFIKNNFALEDTDANMQIYPSGHGGGVFITDTAEV</sequence>
<proteinExistence type="predicted"/>
<dbReference type="InterPro" id="IPR011050">
    <property type="entry name" value="Pectin_lyase_fold/virulence"/>
</dbReference>
<organism evidence="1">
    <name type="scientific">marine metagenome</name>
    <dbReference type="NCBI Taxonomy" id="408172"/>
    <lineage>
        <taxon>unclassified sequences</taxon>
        <taxon>metagenomes</taxon>
        <taxon>ecological metagenomes</taxon>
    </lineage>
</organism>
<feature type="non-terminal residue" evidence="1">
    <location>
        <position position="1"/>
    </location>
</feature>
<protein>
    <recommendedName>
        <fullName evidence="2">Right handed beta helix domain-containing protein</fullName>
    </recommendedName>
</protein>
<evidence type="ECO:0008006" key="2">
    <source>
        <dbReference type="Google" id="ProtNLM"/>
    </source>
</evidence>
<reference evidence="1" key="1">
    <citation type="submission" date="2018-05" db="EMBL/GenBank/DDBJ databases">
        <authorList>
            <person name="Lanie J.A."/>
            <person name="Ng W.-L."/>
            <person name="Kazmierczak K.M."/>
            <person name="Andrzejewski T.M."/>
            <person name="Davidsen T.M."/>
            <person name="Wayne K.J."/>
            <person name="Tettelin H."/>
            <person name="Glass J.I."/>
            <person name="Rusch D."/>
            <person name="Podicherti R."/>
            <person name="Tsui H.-C.T."/>
            <person name="Winkler M.E."/>
        </authorList>
    </citation>
    <scope>NUCLEOTIDE SEQUENCE</scope>
</reference>
<dbReference type="AlphaFoldDB" id="A0A381TPC5"/>
<accession>A0A381TPC5</accession>
<name>A0A381TPC5_9ZZZZ</name>
<evidence type="ECO:0000313" key="1">
    <source>
        <dbReference type="EMBL" id="SVA17910.1"/>
    </source>
</evidence>
<dbReference type="SUPFAM" id="SSF51126">
    <property type="entry name" value="Pectin lyase-like"/>
    <property type="match status" value="1"/>
</dbReference>
<feature type="non-terminal residue" evidence="1">
    <location>
        <position position="216"/>
    </location>
</feature>